<dbReference type="Gramene" id="ONK64785">
    <property type="protein sequence ID" value="ONK64785"/>
    <property type="gene ID" value="A4U43_C07F29900"/>
</dbReference>
<dbReference type="EMBL" id="CM007387">
    <property type="protein sequence ID" value="ONK64785.1"/>
    <property type="molecule type" value="Genomic_DNA"/>
</dbReference>
<keyword evidence="3" id="KW-1185">Reference proteome</keyword>
<protein>
    <submittedName>
        <fullName evidence="2">Uncharacterized protein</fullName>
    </submittedName>
</protein>
<reference evidence="3" key="1">
    <citation type="journal article" date="2017" name="Nat. Commun.">
        <title>The asparagus genome sheds light on the origin and evolution of a young Y chromosome.</title>
        <authorList>
            <person name="Harkess A."/>
            <person name="Zhou J."/>
            <person name="Xu C."/>
            <person name="Bowers J.E."/>
            <person name="Van der Hulst R."/>
            <person name="Ayyampalayam S."/>
            <person name="Mercati F."/>
            <person name="Riccardi P."/>
            <person name="McKain M.R."/>
            <person name="Kakrana A."/>
            <person name="Tang H."/>
            <person name="Ray J."/>
            <person name="Groenendijk J."/>
            <person name="Arikit S."/>
            <person name="Mathioni S.M."/>
            <person name="Nakano M."/>
            <person name="Shan H."/>
            <person name="Telgmann-Rauber A."/>
            <person name="Kanno A."/>
            <person name="Yue Z."/>
            <person name="Chen H."/>
            <person name="Li W."/>
            <person name="Chen Y."/>
            <person name="Xu X."/>
            <person name="Zhang Y."/>
            <person name="Luo S."/>
            <person name="Chen H."/>
            <person name="Gao J."/>
            <person name="Mao Z."/>
            <person name="Pires J.C."/>
            <person name="Luo M."/>
            <person name="Kudrna D."/>
            <person name="Wing R.A."/>
            <person name="Meyers B.C."/>
            <person name="Yi K."/>
            <person name="Kong H."/>
            <person name="Lavrijsen P."/>
            <person name="Sunseri F."/>
            <person name="Falavigna A."/>
            <person name="Ye Y."/>
            <person name="Leebens-Mack J.H."/>
            <person name="Chen G."/>
        </authorList>
    </citation>
    <scope>NUCLEOTIDE SEQUENCE [LARGE SCALE GENOMIC DNA]</scope>
    <source>
        <strain evidence="3">cv. DH0086</strain>
    </source>
</reference>
<accession>A0A5P1EFW0</accession>
<evidence type="ECO:0000313" key="2">
    <source>
        <dbReference type="EMBL" id="ONK64785.1"/>
    </source>
</evidence>
<feature type="region of interest" description="Disordered" evidence="1">
    <location>
        <begin position="253"/>
        <end position="278"/>
    </location>
</feature>
<evidence type="ECO:0000313" key="3">
    <source>
        <dbReference type="Proteomes" id="UP000243459"/>
    </source>
</evidence>
<evidence type="ECO:0000256" key="1">
    <source>
        <dbReference type="SAM" id="MobiDB-lite"/>
    </source>
</evidence>
<gene>
    <name evidence="2" type="ORF">A4U43_C07F29900</name>
</gene>
<dbReference type="Proteomes" id="UP000243459">
    <property type="component" value="Chromosome 7"/>
</dbReference>
<organism evidence="2 3">
    <name type="scientific">Asparagus officinalis</name>
    <name type="common">Garden asparagus</name>
    <dbReference type="NCBI Taxonomy" id="4686"/>
    <lineage>
        <taxon>Eukaryota</taxon>
        <taxon>Viridiplantae</taxon>
        <taxon>Streptophyta</taxon>
        <taxon>Embryophyta</taxon>
        <taxon>Tracheophyta</taxon>
        <taxon>Spermatophyta</taxon>
        <taxon>Magnoliopsida</taxon>
        <taxon>Liliopsida</taxon>
        <taxon>Asparagales</taxon>
        <taxon>Asparagaceae</taxon>
        <taxon>Asparagoideae</taxon>
        <taxon>Asparagus</taxon>
    </lineage>
</organism>
<name>A0A5P1EFW0_ASPOF</name>
<sequence>MSSWRQASTKFVAKLGLGNFLSRTEASRKKISPRVIVKQRVACESSLILGIKHLMLHMCRLRLHSSKLVGFQLHKLLKLLHLKFFVVGVDSPHLVAEHEAIGGDITVLELTGIEALIEMEANVEALAESRDSLGTSRRLGKSRSLRSRLLEKRIWSLRSTQKPQVLYDVTLLSGAPYVGLHQALRSHLTQRTLLEFELFHRLKWSQDLFYKLWEELEVHKETLEVKGGLGILEKDEEADGGLDEVVGKGSSDVVNSSSSFNKPTSPPPDSPSSSLASIPALSSAPNVPSAVSCLLFLCFDFEMSLNKSMTIET</sequence>
<proteinExistence type="predicted"/>
<dbReference type="AlphaFoldDB" id="A0A5P1EFW0"/>